<feature type="chain" id="PRO_5046305240" evidence="2">
    <location>
        <begin position="30"/>
        <end position="114"/>
    </location>
</feature>
<dbReference type="Gene3D" id="3.40.30.10">
    <property type="entry name" value="Glutaredoxin"/>
    <property type="match status" value="1"/>
</dbReference>
<evidence type="ECO:0000313" key="4">
    <source>
        <dbReference type="Proteomes" id="UP000830375"/>
    </source>
</evidence>
<feature type="signal peptide" evidence="2">
    <location>
        <begin position="1"/>
        <end position="29"/>
    </location>
</feature>
<dbReference type="PANTHER" id="PTHR15337:SF10">
    <property type="entry name" value="THIOREDOXIN DOMAIN-CONTAINING PROTEIN 12"/>
    <property type="match status" value="1"/>
</dbReference>
<dbReference type="InterPro" id="IPR051099">
    <property type="entry name" value="AGR/TXD"/>
</dbReference>
<proteinExistence type="predicted"/>
<accession>A0ABQ8MX87</accession>
<dbReference type="EMBL" id="JACTAM010000002">
    <property type="protein sequence ID" value="KAI2667335.1"/>
    <property type="molecule type" value="Genomic_DNA"/>
</dbReference>
<protein>
    <submittedName>
        <fullName evidence="3">Thioredoxin domain-containing protein 12</fullName>
    </submittedName>
</protein>
<organism evidence="3 4">
    <name type="scientific">Labeo rohita</name>
    <name type="common">Indian major carp</name>
    <name type="synonym">Cyprinus rohita</name>
    <dbReference type="NCBI Taxonomy" id="84645"/>
    <lineage>
        <taxon>Eukaryota</taxon>
        <taxon>Metazoa</taxon>
        <taxon>Chordata</taxon>
        <taxon>Craniata</taxon>
        <taxon>Vertebrata</taxon>
        <taxon>Euteleostomi</taxon>
        <taxon>Actinopterygii</taxon>
        <taxon>Neopterygii</taxon>
        <taxon>Teleostei</taxon>
        <taxon>Ostariophysi</taxon>
        <taxon>Cypriniformes</taxon>
        <taxon>Cyprinidae</taxon>
        <taxon>Labeoninae</taxon>
        <taxon>Labeonini</taxon>
        <taxon>Labeo</taxon>
    </lineage>
</organism>
<sequence length="114" mass="12791">MKMQSSLFNIALVSFILVFIASHFGEVLADGNGRALKPKFAESKDISELAHNFVMVNLEDEEEPKDEAFSPDGGYIPRILFLDPTGKVHSEITNKNGNPNYKYFYSNADQGKKF</sequence>
<reference evidence="3 4" key="1">
    <citation type="submission" date="2022-01" db="EMBL/GenBank/DDBJ databases">
        <title>A high-quality chromosome-level genome assembly of rohu carp, Labeo rohita.</title>
        <authorList>
            <person name="Arick M.A. II"/>
            <person name="Hsu C.-Y."/>
            <person name="Magbanua Z."/>
            <person name="Pechanova O."/>
            <person name="Grover C."/>
            <person name="Miller E."/>
            <person name="Thrash A."/>
            <person name="Ezzel L."/>
            <person name="Alam S."/>
            <person name="Benzie J."/>
            <person name="Hamilton M."/>
            <person name="Karsi A."/>
            <person name="Lawrence M.L."/>
            <person name="Peterson D.G."/>
        </authorList>
    </citation>
    <scope>NUCLEOTIDE SEQUENCE [LARGE SCALE GENOMIC DNA]</scope>
    <source>
        <strain evidence="4">BAU-BD-2019</strain>
        <tissue evidence="3">Blood</tissue>
    </source>
</reference>
<evidence type="ECO:0000256" key="1">
    <source>
        <dbReference type="ARBA" id="ARBA00022729"/>
    </source>
</evidence>
<gene>
    <name evidence="3" type="ORF">H4Q32_003791</name>
</gene>
<evidence type="ECO:0000256" key="2">
    <source>
        <dbReference type="SAM" id="SignalP"/>
    </source>
</evidence>
<name>A0ABQ8MX87_LABRO</name>
<dbReference type="PANTHER" id="PTHR15337">
    <property type="entry name" value="ANTERIOR GRADIENT PROTEIN-RELATED"/>
    <property type="match status" value="1"/>
</dbReference>
<evidence type="ECO:0000313" key="3">
    <source>
        <dbReference type="EMBL" id="KAI2667335.1"/>
    </source>
</evidence>
<keyword evidence="4" id="KW-1185">Reference proteome</keyword>
<dbReference type="Proteomes" id="UP000830375">
    <property type="component" value="Unassembled WGS sequence"/>
</dbReference>
<keyword evidence="1 2" id="KW-0732">Signal</keyword>
<comment type="caution">
    <text evidence="3">The sequence shown here is derived from an EMBL/GenBank/DDBJ whole genome shotgun (WGS) entry which is preliminary data.</text>
</comment>